<evidence type="ECO:0000256" key="6">
    <source>
        <dbReference type="SAM" id="MobiDB-lite"/>
    </source>
</evidence>
<evidence type="ECO:0000256" key="2">
    <source>
        <dbReference type="ARBA" id="ARBA00023015"/>
    </source>
</evidence>
<dbReference type="SUPFAM" id="SSF47459">
    <property type="entry name" value="HLH, helix-loop-helix DNA-binding domain"/>
    <property type="match status" value="1"/>
</dbReference>
<evidence type="ECO:0000256" key="4">
    <source>
        <dbReference type="ARBA" id="ARBA00023163"/>
    </source>
</evidence>
<comment type="caution">
    <text evidence="8">The sequence shown here is derived from an EMBL/GenBank/DDBJ whole genome shotgun (WGS) entry which is preliminary data.</text>
</comment>
<dbReference type="Proteomes" id="UP000827092">
    <property type="component" value="Unassembled WGS sequence"/>
</dbReference>
<dbReference type="InterPro" id="IPR036638">
    <property type="entry name" value="HLH_DNA-bd_sf"/>
</dbReference>
<dbReference type="GO" id="GO:0000981">
    <property type="term" value="F:DNA-binding transcription factor activity, RNA polymerase II-specific"/>
    <property type="evidence" value="ECO:0007669"/>
    <property type="project" value="TreeGrafter"/>
</dbReference>
<feature type="region of interest" description="Disordered" evidence="6">
    <location>
        <begin position="117"/>
        <end position="162"/>
    </location>
</feature>
<dbReference type="PANTHER" id="PTHR15741">
    <property type="entry name" value="BASIC HELIX-LOOP-HELIX ZIP TRANSCRIPTION FACTOR"/>
    <property type="match status" value="1"/>
</dbReference>
<dbReference type="GO" id="GO:0005634">
    <property type="term" value="C:nucleus"/>
    <property type="evidence" value="ECO:0007669"/>
    <property type="project" value="UniProtKB-SubCell"/>
</dbReference>
<dbReference type="FunFam" id="4.10.280.10:FF:000036">
    <property type="entry name" value="Transcription factor AP-4"/>
    <property type="match status" value="1"/>
</dbReference>
<keyword evidence="4" id="KW-0804">Transcription</keyword>
<evidence type="ECO:0000256" key="3">
    <source>
        <dbReference type="ARBA" id="ARBA00023125"/>
    </source>
</evidence>
<evidence type="ECO:0000256" key="5">
    <source>
        <dbReference type="ARBA" id="ARBA00023242"/>
    </source>
</evidence>
<dbReference type="SMART" id="SM00353">
    <property type="entry name" value="HLH"/>
    <property type="match status" value="1"/>
</dbReference>
<protein>
    <recommendedName>
        <fullName evidence="7">BHLH domain-containing protein</fullName>
    </recommendedName>
</protein>
<organism evidence="8 9">
    <name type="scientific">Oedothorax gibbosus</name>
    <dbReference type="NCBI Taxonomy" id="931172"/>
    <lineage>
        <taxon>Eukaryota</taxon>
        <taxon>Metazoa</taxon>
        <taxon>Ecdysozoa</taxon>
        <taxon>Arthropoda</taxon>
        <taxon>Chelicerata</taxon>
        <taxon>Arachnida</taxon>
        <taxon>Araneae</taxon>
        <taxon>Araneomorphae</taxon>
        <taxon>Entelegynae</taxon>
        <taxon>Araneoidea</taxon>
        <taxon>Linyphiidae</taxon>
        <taxon>Erigoninae</taxon>
        <taxon>Oedothorax</taxon>
    </lineage>
</organism>
<dbReference type="Pfam" id="PF00010">
    <property type="entry name" value="HLH"/>
    <property type="match status" value="1"/>
</dbReference>
<feature type="region of interest" description="Disordered" evidence="6">
    <location>
        <begin position="217"/>
        <end position="253"/>
    </location>
</feature>
<keyword evidence="2" id="KW-0805">Transcription regulation</keyword>
<proteinExistence type="predicted"/>
<reference evidence="8 9" key="1">
    <citation type="journal article" date="2022" name="Nat. Ecol. Evol.">
        <title>A masculinizing supergene underlies an exaggerated male reproductive morph in a spider.</title>
        <authorList>
            <person name="Hendrickx F."/>
            <person name="De Corte Z."/>
            <person name="Sonet G."/>
            <person name="Van Belleghem S.M."/>
            <person name="Kostlbacher S."/>
            <person name="Vangestel C."/>
        </authorList>
    </citation>
    <scope>NUCLEOTIDE SEQUENCE [LARGE SCALE GENOMIC DNA]</scope>
    <source>
        <strain evidence="8">W744_W776</strain>
    </source>
</reference>
<comment type="subcellular location">
    <subcellularLocation>
        <location evidence="1">Nucleus</location>
    </subcellularLocation>
</comment>
<dbReference type="GO" id="GO:0046983">
    <property type="term" value="F:protein dimerization activity"/>
    <property type="evidence" value="ECO:0007669"/>
    <property type="project" value="InterPro"/>
</dbReference>
<dbReference type="EMBL" id="JAFNEN010000030">
    <property type="protein sequence ID" value="KAG8199153.1"/>
    <property type="molecule type" value="Genomic_DNA"/>
</dbReference>
<feature type="compositionally biased region" description="Polar residues" evidence="6">
    <location>
        <begin position="228"/>
        <end position="252"/>
    </location>
</feature>
<evidence type="ECO:0000259" key="7">
    <source>
        <dbReference type="PROSITE" id="PS50888"/>
    </source>
</evidence>
<feature type="domain" description="BHLH" evidence="7">
    <location>
        <begin position="49"/>
        <end position="100"/>
    </location>
</feature>
<dbReference type="PANTHER" id="PTHR15741:SF27">
    <property type="entry name" value="TRANSCRIPTION FACTOR AP-4"/>
    <property type="match status" value="1"/>
</dbReference>
<dbReference type="GO" id="GO:0000978">
    <property type="term" value="F:RNA polymerase II cis-regulatory region sequence-specific DNA binding"/>
    <property type="evidence" value="ECO:0007669"/>
    <property type="project" value="TreeGrafter"/>
</dbReference>
<evidence type="ECO:0000313" key="9">
    <source>
        <dbReference type="Proteomes" id="UP000827092"/>
    </source>
</evidence>
<evidence type="ECO:0000256" key="1">
    <source>
        <dbReference type="ARBA" id="ARBA00004123"/>
    </source>
</evidence>
<evidence type="ECO:0000313" key="8">
    <source>
        <dbReference type="EMBL" id="KAG8199153.1"/>
    </source>
</evidence>
<accession>A0AAV6VSC2</accession>
<dbReference type="PROSITE" id="PS50888">
    <property type="entry name" value="BHLH"/>
    <property type="match status" value="1"/>
</dbReference>
<name>A0AAV6VSC2_9ARAC</name>
<keyword evidence="9" id="KW-1185">Reference proteome</keyword>
<dbReference type="AlphaFoldDB" id="A0AAV6VSC2"/>
<dbReference type="CDD" id="cd11419">
    <property type="entry name" value="bHLHzip_TFAP4"/>
    <property type="match status" value="1"/>
</dbReference>
<gene>
    <name evidence="8" type="ORF">JTE90_015984</name>
</gene>
<dbReference type="Gene3D" id="4.10.280.10">
    <property type="entry name" value="Helix-loop-helix DNA-binding domain"/>
    <property type="match status" value="1"/>
</dbReference>
<dbReference type="InterPro" id="IPR011598">
    <property type="entry name" value="bHLH_dom"/>
</dbReference>
<sequence>MAFYHRTNSERKRMQHDYRRQEEEVIGSLCRLDSQPVSPATLLEQEKRIRREIANSNERRRMQSINAGFQSLRALLPHRDGEKLSKAAILQSTADYVYQLEQEKTRLLEQNSQLSRRVLNSHSDSDGSCSDSPLPKRKKREIVDSIDEGIGSASPSRSESDEAKHEIVQLRIQLEHERSLRLLLEEELKNMEAQLFNSGKNPVNRIHIIDYEDTGKSSMNLGHESGLGSPQSQVSSQESNQDFPLRESSSPELSIAEVPEDLSGKNNSMLLPCVGELSISDVSNIPGMLLPSSPMNDVSHLSLELNSNQAPYKVNTSKQNLEAIVEAIRHVEGDHMFRDDPLSPKSEAFDQNKLSVTTEQFEEQSQKSVHSLTHVAFSFQHQIIRNAPLIQSRPGVIVSNLS</sequence>
<keyword evidence="3" id="KW-0238">DNA-binding</keyword>
<dbReference type="InterPro" id="IPR052207">
    <property type="entry name" value="Max-like/E-box_TFs"/>
</dbReference>
<keyword evidence="5" id="KW-0539">Nucleus</keyword>